<evidence type="ECO:0000313" key="3">
    <source>
        <dbReference type="Proteomes" id="UP000481288"/>
    </source>
</evidence>
<feature type="compositionally biased region" description="Polar residues" evidence="1">
    <location>
        <begin position="478"/>
        <end position="494"/>
    </location>
</feature>
<feature type="region of interest" description="Disordered" evidence="1">
    <location>
        <begin position="266"/>
        <end position="754"/>
    </location>
</feature>
<feature type="compositionally biased region" description="Basic residues" evidence="1">
    <location>
        <begin position="33"/>
        <end position="43"/>
    </location>
</feature>
<accession>A0A7D8USA0</accession>
<feature type="compositionally biased region" description="Acidic residues" evidence="1">
    <location>
        <begin position="652"/>
        <end position="663"/>
    </location>
</feature>
<feature type="compositionally biased region" description="Low complexity" evidence="1">
    <location>
        <begin position="698"/>
        <end position="709"/>
    </location>
</feature>
<feature type="compositionally biased region" description="Basic and acidic residues" evidence="1">
    <location>
        <begin position="44"/>
        <end position="58"/>
    </location>
</feature>
<feature type="compositionally biased region" description="Basic and acidic residues" evidence="1">
    <location>
        <begin position="743"/>
        <end position="754"/>
    </location>
</feature>
<feature type="compositionally biased region" description="Basic and acidic residues" evidence="1">
    <location>
        <begin position="357"/>
        <end position="373"/>
    </location>
</feature>
<dbReference type="OrthoDB" id="4152802at2759"/>
<protein>
    <submittedName>
        <fullName evidence="2">Uncharacterized protein</fullName>
    </submittedName>
</protein>
<feature type="region of interest" description="Disordered" evidence="1">
    <location>
        <begin position="786"/>
        <end position="815"/>
    </location>
</feature>
<organism evidence="2 3">
    <name type="scientific">Lachnellula cervina</name>
    <dbReference type="NCBI Taxonomy" id="1316786"/>
    <lineage>
        <taxon>Eukaryota</taxon>
        <taxon>Fungi</taxon>
        <taxon>Dikarya</taxon>
        <taxon>Ascomycota</taxon>
        <taxon>Pezizomycotina</taxon>
        <taxon>Leotiomycetes</taxon>
        <taxon>Helotiales</taxon>
        <taxon>Lachnaceae</taxon>
        <taxon>Lachnellula</taxon>
    </lineage>
</organism>
<feature type="compositionally biased region" description="Basic and acidic residues" evidence="1">
    <location>
        <begin position="132"/>
        <end position="142"/>
    </location>
</feature>
<dbReference type="AlphaFoldDB" id="A0A7D8USA0"/>
<feature type="compositionally biased region" description="Basic and acidic residues" evidence="1">
    <location>
        <begin position="271"/>
        <end position="313"/>
    </location>
</feature>
<feature type="compositionally biased region" description="Polar residues" evidence="1">
    <location>
        <begin position="676"/>
        <end position="686"/>
    </location>
</feature>
<gene>
    <name evidence="2" type="ORF">LCER1_G002164</name>
</gene>
<feature type="compositionally biased region" description="Polar residues" evidence="1">
    <location>
        <begin position="461"/>
        <end position="470"/>
    </location>
</feature>
<feature type="region of interest" description="Disordered" evidence="1">
    <location>
        <begin position="222"/>
        <end position="253"/>
    </location>
</feature>
<feature type="compositionally biased region" description="Low complexity" evidence="1">
    <location>
        <begin position="190"/>
        <end position="201"/>
    </location>
</feature>
<comment type="caution">
    <text evidence="2">The sequence shown here is derived from an EMBL/GenBank/DDBJ whole genome shotgun (WGS) entry which is preliminary data.</text>
</comment>
<feature type="compositionally biased region" description="Basic and acidic residues" evidence="1">
    <location>
        <begin position="1"/>
        <end position="10"/>
    </location>
</feature>
<evidence type="ECO:0000313" key="2">
    <source>
        <dbReference type="EMBL" id="TVY56519.1"/>
    </source>
</evidence>
<feature type="compositionally biased region" description="Polar residues" evidence="1">
    <location>
        <begin position="374"/>
        <end position="393"/>
    </location>
</feature>
<keyword evidence="3" id="KW-1185">Reference proteome</keyword>
<proteinExistence type="predicted"/>
<reference evidence="2 3" key="1">
    <citation type="submission" date="2018-05" db="EMBL/GenBank/DDBJ databases">
        <title>Whole genome sequencing for identification of molecular markers to develop diagnostic detection tools for the regulated plant pathogen Lachnellula willkommii.</title>
        <authorList>
            <person name="Giroux E."/>
            <person name="Bilodeau G."/>
        </authorList>
    </citation>
    <scope>NUCLEOTIDE SEQUENCE [LARGE SCALE GENOMIC DNA]</scope>
    <source>
        <strain evidence="2 3">CBS 625.97</strain>
    </source>
</reference>
<feature type="region of interest" description="Disordered" evidence="1">
    <location>
        <begin position="1"/>
        <end position="205"/>
    </location>
</feature>
<feature type="compositionally biased region" description="Basic and acidic residues" evidence="1">
    <location>
        <begin position="795"/>
        <end position="815"/>
    </location>
</feature>
<dbReference type="Proteomes" id="UP000481288">
    <property type="component" value="Unassembled WGS sequence"/>
</dbReference>
<feature type="compositionally biased region" description="Polar residues" evidence="1">
    <location>
        <begin position="98"/>
        <end position="109"/>
    </location>
</feature>
<name>A0A7D8USA0_9HELO</name>
<feature type="compositionally biased region" description="Basic and acidic residues" evidence="1">
    <location>
        <begin position="555"/>
        <end position="565"/>
    </location>
</feature>
<dbReference type="EMBL" id="QGMG01000154">
    <property type="protein sequence ID" value="TVY56519.1"/>
    <property type="molecule type" value="Genomic_DNA"/>
</dbReference>
<evidence type="ECO:0000256" key="1">
    <source>
        <dbReference type="SAM" id="MobiDB-lite"/>
    </source>
</evidence>
<feature type="compositionally biased region" description="Low complexity" evidence="1">
    <location>
        <begin position="325"/>
        <end position="335"/>
    </location>
</feature>
<sequence>MDDAMHDEVGLQRNLGRHNVAEITAAAAGPERRRSRKDKKRRSSRDSKKLQRNPEKQRTYSFSPGRNDSIRVLQDLNRPPVPPLPSTLQAAGKKPIRASTQPPETTQDWQRMPTLHKRSAQDLSRRKSSKKRKEEHDREAEIKAMAAFMPTRPAVDSNSAGRPMRRESKKMRGGLNRNLENPSSDISLPLADSIHSSLSSSSDHRASYKLSAFDMLAPRPTIRYSENPRYGPPASSEHSDSKKRRASERIPEEILKANKRIDDLADDLDAGELRELMERDQKRRDRKKLADRIKTEKKLARRQEEQRAKEATAAREGTPPPVNMDRGVLGRDVVGLGIGTSAVITSSKRKGSTGADSGREKRPTEAFRQDTQDSTRSTYPSASLASGNLTPGSDHSDPILETAKVGTVGKANISPALSPSPRGHLRGASSISQLMELSKTELVPPPKPQSERKSSEGSLKGPQSSWTSFFKRSKNKRNSIPASFSNTSRDSMQSAPYHPRVGYTPVKSNVPKRTMSKFREDLPELPLSPPDSRVQSPEADVVPPIPTSKVEQSLSEEHQEPHVRYDTPTSGYRSLEAMRMRDETPTSGRRSIDAPSPEPIAVLSQSLASIDSEGSWLSGRKGGSKRGSAQMPPHPLRDSASSLQRKYKEYTESAEELGIVEDEYFSRLSPEEQNKINRVSTGNPVPSSDEEEGGSLASPISPTSSEPTTRWGAVGRQPTVVHREPRAKSTEGLLNEYEYDSASEYRADTPEPKRKSYGVAQDIIDENQSGIQRATSIDFGKHHARHVSAGSARLLDLKPRNSGESKRDSKRFSLG</sequence>